<dbReference type="EMBL" id="PDXQ01000001">
    <property type="protein sequence ID" value="TRZ33444.1"/>
    <property type="molecule type" value="Genomic_DNA"/>
</dbReference>
<organism evidence="6 7">
    <name type="scientific">Enterococcus avium</name>
    <name type="common">Streptococcus avium</name>
    <dbReference type="NCBI Taxonomy" id="33945"/>
    <lineage>
        <taxon>Bacteria</taxon>
        <taxon>Bacillati</taxon>
        <taxon>Bacillota</taxon>
        <taxon>Bacilli</taxon>
        <taxon>Lactobacillales</taxon>
        <taxon>Enterococcaceae</taxon>
        <taxon>Enterococcus</taxon>
    </lineage>
</organism>
<dbReference type="PANTHER" id="PTHR43420:SF52">
    <property type="entry name" value="N-ACETYLTRANSFERASE YODP"/>
    <property type="match status" value="1"/>
</dbReference>
<keyword evidence="1 6" id="KW-0808">Transferase</keyword>
<protein>
    <submittedName>
        <fullName evidence="6">GNAT family N-acetyltransferase</fullName>
    </submittedName>
</protein>
<evidence type="ECO:0000313" key="4">
    <source>
        <dbReference type="EMBL" id="MDT2402878.1"/>
    </source>
</evidence>
<dbReference type="InterPro" id="IPR000182">
    <property type="entry name" value="GNAT_dom"/>
</dbReference>
<proteinExistence type="predicted"/>
<evidence type="ECO:0000256" key="1">
    <source>
        <dbReference type="ARBA" id="ARBA00022679"/>
    </source>
</evidence>
<accession>A0A2N8PX51</accession>
<dbReference type="Proteomes" id="UP001264335">
    <property type="component" value="Unassembled WGS sequence"/>
</dbReference>
<evidence type="ECO:0000259" key="3">
    <source>
        <dbReference type="PROSITE" id="PS51186"/>
    </source>
</evidence>
<dbReference type="SUPFAM" id="SSF55729">
    <property type="entry name" value="Acyl-CoA N-acyltransferases (Nat)"/>
    <property type="match status" value="1"/>
</dbReference>
<evidence type="ECO:0000313" key="7">
    <source>
        <dbReference type="Proteomes" id="UP000316316"/>
    </source>
</evidence>
<dbReference type="Gene3D" id="3.40.630.30">
    <property type="match status" value="1"/>
</dbReference>
<dbReference type="PANTHER" id="PTHR43420">
    <property type="entry name" value="ACETYLTRANSFERASE"/>
    <property type="match status" value="1"/>
</dbReference>
<dbReference type="RefSeq" id="WP_016181837.1">
    <property type="nucleotide sequence ID" value="NZ_CAAKNX010000122.1"/>
</dbReference>
<evidence type="ECO:0000313" key="8">
    <source>
        <dbReference type="Proteomes" id="UP001264335"/>
    </source>
</evidence>
<evidence type="ECO:0000256" key="2">
    <source>
        <dbReference type="ARBA" id="ARBA00023315"/>
    </source>
</evidence>
<reference evidence="4 8" key="2">
    <citation type="submission" date="2023-03" db="EMBL/GenBank/DDBJ databases">
        <authorList>
            <person name="Shen W."/>
            <person name="Cai J."/>
        </authorList>
    </citation>
    <scope>NUCLEOTIDE SEQUENCE</scope>
    <source>
        <strain evidence="4">P33-2</strain>
        <strain evidence="5 8">Y2</strain>
    </source>
</reference>
<dbReference type="CDD" id="cd04301">
    <property type="entry name" value="NAT_SF"/>
    <property type="match status" value="1"/>
</dbReference>
<reference evidence="6 7" key="1">
    <citation type="submission" date="2017-10" db="EMBL/GenBank/DDBJ databases">
        <title>FDA dAtabase for Regulatory Grade micrObial Sequences (FDA-ARGOS): Supporting development and validation of Infectious Disease Dx tests.</title>
        <authorList>
            <person name="Campos J."/>
            <person name="Goldberg B."/>
            <person name="Tallon L.J."/>
            <person name="Sadzewicz L."/>
            <person name="Sengamalay N."/>
            <person name="Ott S."/>
            <person name="Godinez A."/>
            <person name="Nagaraj S."/>
            <person name="Vyas G."/>
            <person name="Aluvathingal J."/>
            <person name="Nadendla S."/>
            <person name="Geyer C."/>
            <person name="Nandy P."/>
            <person name="Hobson J."/>
            <person name="Sichtig H."/>
        </authorList>
    </citation>
    <scope>NUCLEOTIDE SEQUENCE [LARGE SCALE GENOMIC DNA]</scope>
    <source>
        <strain evidence="6 7">FDAARGOS_185</strain>
    </source>
</reference>
<gene>
    <name evidence="6" type="ORF">AUF17_04870</name>
    <name evidence="4" type="ORF">P7D43_10870</name>
    <name evidence="5" type="ORF">P7D79_14910</name>
</gene>
<feature type="domain" description="N-acetyltransferase" evidence="3">
    <location>
        <begin position="1"/>
        <end position="188"/>
    </location>
</feature>
<dbReference type="EMBL" id="JARPWY010000046">
    <property type="protein sequence ID" value="MDT2515514.1"/>
    <property type="molecule type" value="Genomic_DNA"/>
</dbReference>
<name>A0A2N8PX51_ENTAV</name>
<comment type="caution">
    <text evidence="6">The sequence shown here is derived from an EMBL/GenBank/DDBJ whole genome shotgun (WGS) entry which is preliminary data.</text>
</comment>
<dbReference type="InterPro" id="IPR050680">
    <property type="entry name" value="YpeA/RimI_acetyltransf"/>
</dbReference>
<dbReference type="Proteomes" id="UP001260773">
    <property type="component" value="Unassembled WGS sequence"/>
</dbReference>
<dbReference type="PROSITE" id="PS51186">
    <property type="entry name" value="GNAT"/>
    <property type="match status" value="1"/>
</dbReference>
<dbReference type="GO" id="GO:0016747">
    <property type="term" value="F:acyltransferase activity, transferring groups other than amino-acyl groups"/>
    <property type="evidence" value="ECO:0007669"/>
    <property type="project" value="InterPro"/>
</dbReference>
<dbReference type="EMBL" id="JARPWH010000034">
    <property type="protein sequence ID" value="MDT2402878.1"/>
    <property type="molecule type" value="Genomic_DNA"/>
</dbReference>
<evidence type="ECO:0000313" key="6">
    <source>
        <dbReference type="EMBL" id="TRZ33444.1"/>
    </source>
</evidence>
<dbReference type="AlphaFoldDB" id="A0A2N8PX51"/>
<dbReference type="GeneID" id="69568592"/>
<dbReference type="InterPro" id="IPR016181">
    <property type="entry name" value="Acyl_CoA_acyltransferase"/>
</dbReference>
<evidence type="ECO:0000313" key="5">
    <source>
        <dbReference type="EMBL" id="MDT2515514.1"/>
    </source>
</evidence>
<sequence>MIRFAKKEDGAAVAKLILVILKDMELDFLAEFGEEKALEVITACFEDPTYRFGYARGLVEEIDGEIAGAVFGYPANKEKIIDLPLENYLRSQGISDDIKMFIDPEAFPGEWYLDSIAVDEKFRGQGIGSKLLTAVDRLATHEGEKVIGLNVDKANPNAKRLYLRDGFKDVGEIMISGHLYDHMQREVKGFDRIKRHK</sequence>
<dbReference type="Pfam" id="PF00583">
    <property type="entry name" value="Acetyltransf_1"/>
    <property type="match status" value="1"/>
</dbReference>
<keyword evidence="2" id="KW-0012">Acyltransferase</keyword>
<dbReference type="Proteomes" id="UP000316316">
    <property type="component" value="Unassembled WGS sequence"/>
</dbReference>